<dbReference type="InterPro" id="IPR009057">
    <property type="entry name" value="Homeodomain-like_sf"/>
</dbReference>
<keyword evidence="6" id="KW-1185">Reference proteome</keyword>
<evidence type="ECO:0000256" key="3">
    <source>
        <dbReference type="ARBA" id="ARBA00023163"/>
    </source>
</evidence>
<dbReference type="InterPro" id="IPR014710">
    <property type="entry name" value="RmlC-like_jellyroll"/>
</dbReference>
<dbReference type="PROSITE" id="PS00041">
    <property type="entry name" value="HTH_ARAC_FAMILY_1"/>
    <property type="match status" value="1"/>
</dbReference>
<dbReference type="SMART" id="SM00342">
    <property type="entry name" value="HTH_ARAC"/>
    <property type="match status" value="1"/>
</dbReference>
<evidence type="ECO:0000313" key="6">
    <source>
        <dbReference type="Proteomes" id="UP000245845"/>
    </source>
</evidence>
<keyword evidence="3" id="KW-0804">Transcription</keyword>
<dbReference type="PANTHER" id="PTHR43280">
    <property type="entry name" value="ARAC-FAMILY TRANSCRIPTIONAL REGULATOR"/>
    <property type="match status" value="1"/>
</dbReference>
<dbReference type="RefSeq" id="WP_181368714.1">
    <property type="nucleotide sequence ID" value="NZ_BAAACK010000003.1"/>
</dbReference>
<dbReference type="InterPro" id="IPR020449">
    <property type="entry name" value="Tscrpt_reg_AraC-type_HTH"/>
</dbReference>
<dbReference type="Gene3D" id="1.10.10.60">
    <property type="entry name" value="Homeodomain-like"/>
    <property type="match status" value="2"/>
</dbReference>
<dbReference type="GO" id="GO:0043565">
    <property type="term" value="F:sequence-specific DNA binding"/>
    <property type="evidence" value="ECO:0007669"/>
    <property type="project" value="InterPro"/>
</dbReference>
<dbReference type="Pfam" id="PF02311">
    <property type="entry name" value="AraC_binding"/>
    <property type="match status" value="1"/>
</dbReference>
<dbReference type="EMBL" id="QGDL01000008">
    <property type="protein sequence ID" value="PWJ28550.1"/>
    <property type="molecule type" value="Genomic_DNA"/>
</dbReference>
<evidence type="ECO:0000256" key="2">
    <source>
        <dbReference type="ARBA" id="ARBA00023125"/>
    </source>
</evidence>
<organism evidence="5 6">
    <name type="scientific">Faecalicatena orotica</name>
    <dbReference type="NCBI Taxonomy" id="1544"/>
    <lineage>
        <taxon>Bacteria</taxon>
        <taxon>Bacillati</taxon>
        <taxon>Bacillota</taxon>
        <taxon>Clostridia</taxon>
        <taxon>Lachnospirales</taxon>
        <taxon>Lachnospiraceae</taxon>
        <taxon>Faecalicatena</taxon>
    </lineage>
</organism>
<dbReference type="Proteomes" id="UP000245845">
    <property type="component" value="Unassembled WGS sequence"/>
</dbReference>
<dbReference type="PANTHER" id="PTHR43280:SF2">
    <property type="entry name" value="HTH-TYPE TRANSCRIPTIONAL REGULATOR EXSA"/>
    <property type="match status" value="1"/>
</dbReference>
<dbReference type="Gene3D" id="2.60.120.10">
    <property type="entry name" value="Jelly Rolls"/>
    <property type="match status" value="1"/>
</dbReference>
<dbReference type="InterPro" id="IPR011051">
    <property type="entry name" value="RmlC_Cupin_sf"/>
</dbReference>
<gene>
    <name evidence="5" type="ORF">A8806_10865</name>
</gene>
<dbReference type="InterPro" id="IPR003313">
    <property type="entry name" value="AraC-bd"/>
</dbReference>
<sequence>MNIAHLDTYLRKKTENELTKGSSFYNFLTNLSKFPALSQIDPLEYISDPDHKLPSDFPLSENLHFFEEMLTNFRYVDGVMAVKQDRFIDVMEHKHDWIELVYMYSGHALLTVHEKEIWLTKGQTLLLNSNVAHSCRACGEDDILINFLIRRNYLNQNFFNRFSDESYLSQLFIQMLQDKKEKDHYILFHTEESRRLPIFVREFLCEYFDKSIHSKDYIDSYTTLILLELAGAYGHDLKNRKEKSSGQYVLPILRYIEENFTSCTLKTTAAFFNMNPNYLSNYIKKHTGNTFKYLVQNQKLLYAAKLLKNTDLPITEVSIQTGYENVSYFYKLFREKYQCSPQEYRTRCQ</sequence>
<accession>A0A2Y9BKT0</accession>
<dbReference type="AlphaFoldDB" id="A0A2Y9BKT0"/>
<comment type="caution">
    <text evidence="5">The sequence shown here is derived from an EMBL/GenBank/DDBJ whole genome shotgun (WGS) entry which is preliminary data.</text>
</comment>
<protein>
    <submittedName>
        <fullName evidence="5">AraC-like DNA-binding protein</fullName>
    </submittedName>
</protein>
<dbReference type="SUPFAM" id="SSF46689">
    <property type="entry name" value="Homeodomain-like"/>
    <property type="match status" value="1"/>
</dbReference>
<dbReference type="InterPro" id="IPR018062">
    <property type="entry name" value="HTH_AraC-typ_CS"/>
</dbReference>
<keyword evidence="1" id="KW-0805">Transcription regulation</keyword>
<feature type="domain" description="HTH araC/xylS-type" evidence="4">
    <location>
        <begin position="250"/>
        <end position="347"/>
    </location>
</feature>
<name>A0A2Y9BKT0_9FIRM</name>
<keyword evidence="2 5" id="KW-0238">DNA-binding</keyword>
<dbReference type="PROSITE" id="PS01124">
    <property type="entry name" value="HTH_ARAC_FAMILY_2"/>
    <property type="match status" value="1"/>
</dbReference>
<dbReference type="InterPro" id="IPR018060">
    <property type="entry name" value="HTH_AraC"/>
</dbReference>
<evidence type="ECO:0000256" key="1">
    <source>
        <dbReference type="ARBA" id="ARBA00023015"/>
    </source>
</evidence>
<proteinExistence type="predicted"/>
<dbReference type="PRINTS" id="PR00032">
    <property type="entry name" value="HTHARAC"/>
</dbReference>
<dbReference type="Pfam" id="PF12833">
    <property type="entry name" value="HTH_18"/>
    <property type="match status" value="1"/>
</dbReference>
<evidence type="ECO:0000313" key="5">
    <source>
        <dbReference type="EMBL" id="PWJ28550.1"/>
    </source>
</evidence>
<reference evidence="5 6" key="1">
    <citation type="submission" date="2018-05" db="EMBL/GenBank/DDBJ databases">
        <title>The Hungate 1000. A catalogue of reference genomes from the rumen microbiome.</title>
        <authorList>
            <person name="Kelly W."/>
        </authorList>
    </citation>
    <scope>NUCLEOTIDE SEQUENCE [LARGE SCALE GENOMIC DNA]</scope>
    <source>
        <strain evidence="5 6">NLAE-zl-C242</strain>
    </source>
</reference>
<dbReference type="SUPFAM" id="SSF51182">
    <property type="entry name" value="RmlC-like cupins"/>
    <property type="match status" value="1"/>
</dbReference>
<evidence type="ECO:0000259" key="4">
    <source>
        <dbReference type="PROSITE" id="PS01124"/>
    </source>
</evidence>
<dbReference type="GO" id="GO:0003700">
    <property type="term" value="F:DNA-binding transcription factor activity"/>
    <property type="evidence" value="ECO:0007669"/>
    <property type="project" value="InterPro"/>
</dbReference>